<dbReference type="InterPro" id="IPR002201">
    <property type="entry name" value="Glyco_trans_9"/>
</dbReference>
<dbReference type="InterPro" id="IPR051199">
    <property type="entry name" value="LPS_LOS_Heptosyltrfase"/>
</dbReference>
<dbReference type="CDD" id="cd03789">
    <property type="entry name" value="GT9_LPS_heptosyltransferase"/>
    <property type="match status" value="1"/>
</dbReference>
<evidence type="ECO:0000256" key="4">
    <source>
        <dbReference type="ARBA" id="ARBA00022519"/>
    </source>
</evidence>
<comment type="subcellular location">
    <subcellularLocation>
        <location evidence="1">Cell inner membrane</location>
        <topology evidence="1">Peripheral membrane protein</topology>
        <orientation evidence="1">Cytoplasmic side</orientation>
    </subcellularLocation>
</comment>
<sequence>MRILIVKISSLGDVIQTLPALHDMRQALPQATFDWVVEEAFAPLLKAHVPGLARVIPVAQRRWRKTPLTAAVRAEKAVFLQTLQAEAYDVVLDFQGLIKSVLIARQARLAPGGWRSSYGNRSEDAAYEWPVRWLVQRPQPMPPRIHSMQRYRRLAALALGYAPRDDGIGYDELQVTPVEPDGSVMLVHGTTRVENEWPLQHWIQVGQALVAQGLPVSVPQANPAEAVFAQQLCEAIGPQAQVLPRMGLAALAARMAGCVGVIGVDSGLSHLAVALNLPHVQIFSQPRIWRAGPVGCSYQVAVGGEQAPDVDTVLQAWQAVWADFHQKALLPASA</sequence>
<dbReference type="PANTHER" id="PTHR30160">
    <property type="entry name" value="TETRAACYLDISACCHARIDE 4'-KINASE-RELATED"/>
    <property type="match status" value="1"/>
</dbReference>
<evidence type="ECO:0000256" key="6">
    <source>
        <dbReference type="ARBA" id="ARBA00022679"/>
    </source>
</evidence>
<evidence type="ECO:0000313" key="15">
    <source>
        <dbReference type="Proteomes" id="UP001180487"/>
    </source>
</evidence>
<gene>
    <name evidence="14" type="ORF">J2X19_001603</name>
</gene>
<evidence type="ECO:0000256" key="9">
    <source>
        <dbReference type="ARBA" id="ARBA00043995"/>
    </source>
</evidence>
<evidence type="ECO:0000256" key="3">
    <source>
        <dbReference type="ARBA" id="ARBA00022475"/>
    </source>
</evidence>
<evidence type="ECO:0000256" key="7">
    <source>
        <dbReference type="ARBA" id="ARBA00022985"/>
    </source>
</evidence>
<dbReference type="GO" id="GO:0016757">
    <property type="term" value="F:glycosyltransferase activity"/>
    <property type="evidence" value="ECO:0007669"/>
    <property type="project" value="UniProtKB-KW"/>
</dbReference>
<organism evidence="14 15">
    <name type="scientific">Rhodoferax ferrireducens</name>
    <dbReference type="NCBI Taxonomy" id="192843"/>
    <lineage>
        <taxon>Bacteria</taxon>
        <taxon>Pseudomonadati</taxon>
        <taxon>Pseudomonadota</taxon>
        <taxon>Betaproteobacteria</taxon>
        <taxon>Burkholderiales</taxon>
        <taxon>Comamonadaceae</taxon>
        <taxon>Rhodoferax</taxon>
    </lineage>
</organism>
<evidence type="ECO:0000256" key="11">
    <source>
        <dbReference type="ARBA" id="ARBA00044190"/>
    </source>
</evidence>
<keyword evidence="4" id="KW-0997">Cell inner membrane</keyword>
<evidence type="ECO:0000256" key="5">
    <source>
        <dbReference type="ARBA" id="ARBA00022676"/>
    </source>
</evidence>
<keyword evidence="15" id="KW-1185">Reference proteome</keyword>
<evidence type="ECO:0000313" key="14">
    <source>
        <dbReference type="EMBL" id="MDR7376945.1"/>
    </source>
</evidence>
<dbReference type="RefSeq" id="WP_310372263.1">
    <property type="nucleotide sequence ID" value="NZ_JAVDXT010000001.1"/>
</dbReference>
<dbReference type="EC" id="2.4.99.23" evidence="10"/>
<comment type="pathway">
    <text evidence="2">Bacterial outer membrane biogenesis; LPS core biosynthesis.</text>
</comment>
<name>A0ABU2C6H7_9BURK</name>
<dbReference type="PANTHER" id="PTHR30160:SF19">
    <property type="entry name" value="LIPOPOLYSACCHARIDE HEPTOSYLTRANSFERASE 1"/>
    <property type="match status" value="1"/>
</dbReference>
<reference evidence="14 15" key="1">
    <citation type="submission" date="2023-07" db="EMBL/GenBank/DDBJ databases">
        <title>Sorghum-associated microbial communities from plants grown in Nebraska, USA.</title>
        <authorList>
            <person name="Schachtman D."/>
        </authorList>
    </citation>
    <scope>NUCLEOTIDE SEQUENCE [LARGE SCALE GENOMIC DNA]</scope>
    <source>
        <strain evidence="14 15">BE313</strain>
    </source>
</reference>
<dbReference type="InterPro" id="IPR011908">
    <property type="entry name" value="LipoPS_heptosylTferase-I"/>
</dbReference>
<dbReference type="SUPFAM" id="SSF53756">
    <property type="entry name" value="UDP-Glycosyltransferase/glycogen phosphorylase"/>
    <property type="match status" value="1"/>
</dbReference>
<evidence type="ECO:0000256" key="12">
    <source>
        <dbReference type="ARBA" id="ARBA00044330"/>
    </source>
</evidence>
<dbReference type="Proteomes" id="UP001180487">
    <property type="component" value="Unassembled WGS sequence"/>
</dbReference>
<comment type="similarity">
    <text evidence="9">Belongs to the glycosyltransferase 9 family.</text>
</comment>
<evidence type="ECO:0000256" key="1">
    <source>
        <dbReference type="ARBA" id="ARBA00004515"/>
    </source>
</evidence>
<accession>A0ABU2C6H7</accession>
<comment type="catalytic activity">
    <reaction evidence="13">
        <text>an alpha-Kdo-(2-&gt;4)-alpha-Kdo-(2-&gt;6)-lipid A + ADP-L-glycero-beta-D-manno-heptose = an L-alpha-D-Hep-(1-&gt;5)-[alpha-Kdo-(2-&gt;4)]-alpha-Kdo-(2-&gt;6)-lipid A + ADP + H(+)</text>
        <dbReference type="Rhea" id="RHEA:74067"/>
        <dbReference type="ChEBI" id="CHEBI:15378"/>
        <dbReference type="ChEBI" id="CHEBI:61506"/>
        <dbReference type="ChEBI" id="CHEBI:176431"/>
        <dbReference type="ChEBI" id="CHEBI:193068"/>
        <dbReference type="ChEBI" id="CHEBI:456216"/>
        <dbReference type="EC" id="2.4.99.23"/>
    </reaction>
</comment>
<evidence type="ECO:0000256" key="2">
    <source>
        <dbReference type="ARBA" id="ARBA00004713"/>
    </source>
</evidence>
<keyword evidence="5 14" id="KW-0328">Glycosyltransferase</keyword>
<evidence type="ECO:0000256" key="8">
    <source>
        <dbReference type="ARBA" id="ARBA00023136"/>
    </source>
</evidence>
<dbReference type="EMBL" id="JAVDXT010000001">
    <property type="protein sequence ID" value="MDR7376945.1"/>
    <property type="molecule type" value="Genomic_DNA"/>
</dbReference>
<dbReference type="Pfam" id="PF01075">
    <property type="entry name" value="Glyco_transf_9"/>
    <property type="match status" value="1"/>
</dbReference>
<dbReference type="Gene3D" id="3.40.50.2000">
    <property type="entry name" value="Glycogen Phosphorylase B"/>
    <property type="match status" value="2"/>
</dbReference>
<protein>
    <recommendedName>
        <fullName evidence="11">Lipopolysaccharide heptosyltransferase 1</fullName>
        <ecNumber evidence="10">2.4.99.23</ecNumber>
    </recommendedName>
    <alternativeName>
        <fullName evidence="12">ADP-heptose:lipopolysaccharide heptosyltransferase I</fullName>
    </alternativeName>
</protein>
<keyword evidence="7" id="KW-0448">Lipopolysaccharide biosynthesis</keyword>
<keyword evidence="3" id="KW-1003">Cell membrane</keyword>
<evidence type="ECO:0000256" key="10">
    <source>
        <dbReference type="ARBA" id="ARBA00044041"/>
    </source>
</evidence>
<comment type="caution">
    <text evidence="14">The sequence shown here is derived from an EMBL/GenBank/DDBJ whole genome shotgun (WGS) entry which is preliminary data.</text>
</comment>
<proteinExistence type="inferred from homology"/>
<dbReference type="NCBIfam" id="TIGR02193">
    <property type="entry name" value="heptsyl_trn_I"/>
    <property type="match status" value="1"/>
</dbReference>
<keyword evidence="6 14" id="KW-0808">Transferase</keyword>
<evidence type="ECO:0000256" key="13">
    <source>
        <dbReference type="ARBA" id="ARBA00049201"/>
    </source>
</evidence>
<keyword evidence="8" id="KW-0472">Membrane</keyword>